<sequence>MVALASLPYPFATFVSYKAHKSPRQTIIRCSIRVPSSSLRRAKRKNYLRPKILKTLTKPYNIPLDDHIEAPIQPIEPNVEVPLDSTKEQSGSSFVEESENESGLSQLEVVRDSEAPNLVGFGGISGSTIVKIVGSFVGLFVLQTVVAVWVMGSNKSDENNGNLVVGDRKKELRLGMREGEVGINGNTFLKDWAGLDVDESEMEAKISEIRKMAWEVREAEKRKKEVDVRLSKLKKKYPAPSLNVNFLNKSEGSGKEEKNKALNGKEEDSMLLFKMKHKFRSHLTKPEEKPKGFQNIDDVREKHSSGNDEKPVEGTGSGNDNSQIIDVTEETIPENCNNGMDKEGKIPVPQSSAQLKGPGKGFGSNGARNKLDKGINGSTSSGSNNTAKKASKGSNEGAKPGNGSSALGSNRTAKKLSKEINEGAKPVKGLVQDSSDGNSLDKGSGGKVSSTVATEGKKKMTDPAASTTSESPTMPRRKGPSNSNKLESKLPRSIDKDDLENVNPWWSKLPYVLVILMQNGIGDEAQRGFYNIRIYTDAENQSYLSYTVAFEDRNDANNFSYLLESAFEDLPDAAVDIAPISTKEFKEMAETLDNKVFVLRKGELKLYVGQPLADVEAALRSLVR</sequence>
<feature type="compositionally biased region" description="Basic and acidic residues" evidence="1">
    <location>
        <begin position="284"/>
        <end position="312"/>
    </location>
</feature>
<evidence type="ECO:0000313" key="2">
    <source>
        <dbReference type="EnsemblPlants" id="AUR62028039-RA:cds"/>
    </source>
</evidence>
<dbReference type="Proteomes" id="UP000596660">
    <property type="component" value="Unplaced"/>
</dbReference>
<name>A0A803MEZ6_CHEQI</name>
<dbReference type="PANTHER" id="PTHR34962:SF3">
    <property type="entry name" value="ABC SUBFAMILY C PROTEIN"/>
    <property type="match status" value="1"/>
</dbReference>
<protein>
    <submittedName>
        <fullName evidence="2">Uncharacterized protein</fullName>
    </submittedName>
</protein>
<accession>A0A803MEZ6</accession>
<evidence type="ECO:0000256" key="1">
    <source>
        <dbReference type="SAM" id="MobiDB-lite"/>
    </source>
</evidence>
<dbReference type="PANTHER" id="PTHR34962">
    <property type="entry name" value="EMBRYO DEFECTIVE 1703-RELATED"/>
    <property type="match status" value="1"/>
</dbReference>
<dbReference type="AlphaFoldDB" id="A0A803MEZ6"/>
<reference evidence="2" key="2">
    <citation type="submission" date="2021-03" db="UniProtKB">
        <authorList>
            <consortium name="EnsemblPlants"/>
        </authorList>
    </citation>
    <scope>IDENTIFICATION</scope>
</reference>
<reference evidence="2" key="1">
    <citation type="journal article" date="2017" name="Nature">
        <title>The genome of Chenopodium quinoa.</title>
        <authorList>
            <person name="Jarvis D.E."/>
            <person name="Ho Y.S."/>
            <person name="Lightfoot D.J."/>
            <person name="Schmoeckel S.M."/>
            <person name="Li B."/>
            <person name="Borm T.J.A."/>
            <person name="Ohyanagi H."/>
            <person name="Mineta K."/>
            <person name="Michell C.T."/>
            <person name="Saber N."/>
            <person name="Kharbatia N.M."/>
            <person name="Rupper R.R."/>
            <person name="Sharp A.R."/>
            <person name="Dally N."/>
            <person name="Boughton B.A."/>
            <person name="Woo Y.H."/>
            <person name="Gao G."/>
            <person name="Schijlen E.G.W.M."/>
            <person name="Guo X."/>
            <person name="Momin A.A."/>
            <person name="Negrao S."/>
            <person name="Al-Babili S."/>
            <person name="Gehring C."/>
            <person name="Roessner U."/>
            <person name="Jung C."/>
            <person name="Murphy K."/>
            <person name="Arold S.T."/>
            <person name="Gojobori T."/>
            <person name="van der Linden C.G."/>
            <person name="van Loo E.N."/>
            <person name="Jellen E.N."/>
            <person name="Maughan P.J."/>
            <person name="Tester M."/>
        </authorList>
    </citation>
    <scope>NUCLEOTIDE SEQUENCE [LARGE SCALE GENOMIC DNA]</scope>
    <source>
        <strain evidence="2">cv. PI 614886</strain>
    </source>
</reference>
<feature type="region of interest" description="Disordered" evidence="1">
    <location>
        <begin position="246"/>
        <end position="267"/>
    </location>
</feature>
<proteinExistence type="predicted"/>
<feature type="compositionally biased region" description="Polar residues" evidence="1">
    <location>
        <begin position="402"/>
        <end position="411"/>
    </location>
</feature>
<evidence type="ECO:0000313" key="3">
    <source>
        <dbReference type="Proteomes" id="UP000596660"/>
    </source>
</evidence>
<dbReference type="EnsemblPlants" id="AUR62028039-RA">
    <property type="protein sequence ID" value="AUR62028039-RA:cds"/>
    <property type="gene ID" value="AUR62028039"/>
</dbReference>
<organism evidence="2 3">
    <name type="scientific">Chenopodium quinoa</name>
    <name type="common">Quinoa</name>
    <dbReference type="NCBI Taxonomy" id="63459"/>
    <lineage>
        <taxon>Eukaryota</taxon>
        <taxon>Viridiplantae</taxon>
        <taxon>Streptophyta</taxon>
        <taxon>Embryophyta</taxon>
        <taxon>Tracheophyta</taxon>
        <taxon>Spermatophyta</taxon>
        <taxon>Magnoliopsida</taxon>
        <taxon>eudicotyledons</taxon>
        <taxon>Gunneridae</taxon>
        <taxon>Pentapetalae</taxon>
        <taxon>Caryophyllales</taxon>
        <taxon>Chenopodiaceae</taxon>
        <taxon>Chenopodioideae</taxon>
        <taxon>Atripliceae</taxon>
        <taxon>Chenopodium</taxon>
    </lineage>
</organism>
<feature type="compositionally biased region" description="Low complexity" evidence="1">
    <location>
        <begin position="376"/>
        <end position="386"/>
    </location>
</feature>
<dbReference type="Gramene" id="AUR62028039-RA">
    <property type="protein sequence ID" value="AUR62028039-RA:cds"/>
    <property type="gene ID" value="AUR62028039"/>
</dbReference>
<dbReference type="OMA" id="MAVFRCA"/>
<feature type="compositionally biased region" description="Basic and acidic residues" evidence="1">
    <location>
        <begin position="252"/>
        <end position="267"/>
    </location>
</feature>
<feature type="region of interest" description="Disordered" evidence="1">
    <location>
        <begin position="280"/>
        <end position="492"/>
    </location>
</feature>
<keyword evidence="3" id="KW-1185">Reference proteome</keyword>